<keyword evidence="2" id="KW-0689">Ribosomal protein</keyword>
<protein>
    <submittedName>
        <fullName evidence="2">Ribosomal protein S18 acetylase RimI</fullName>
    </submittedName>
</protein>
<dbReference type="AlphaFoldDB" id="A0A1T4MQM7"/>
<dbReference type="InterPro" id="IPR000182">
    <property type="entry name" value="GNAT_dom"/>
</dbReference>
<organism evidence="2 3">
    <name type="scientific">Carboxydocella sporoproducens DSM 16521</name>
    <dbReference type="NCBI Taxonomy" id="1121270"/>
    <lineage>
        <taxon>Bacteria</taxon>
        <taxon>Bacillati</taxon>
        <taxon>Bacillota</taxon>
        <taxon>Clostridia</taxon>
        <taxon>Eubacteriales</taxon>
        <taxon>Clostridiales Family XVI. Incertae Sedis</taxon>
        <taxon>Carboxydocella</taxon>
    </lineage>
</organism>
<evidence type="ECO:0000259" key="1">
    <source>
        <dbReference type="PROSITE" id="PS51186"/>
    </source>
</evidence>
<dbReference type="InterPro" id="IPR016181">
    <property type="entry name" value="Acyl_CoA_acyltransferase"/>
</dbReference>
<dbReference type="Proteomes" id="UP000189933">
    <property type="component" value="Unassembled WGS sequence"/>
</dbReference>
<dbReference type="PROSITE" id="PS51186">
    <property type="entry name" value="GNAT"/>
    <property type="match status" value="1"/>
</dbReference>
<accession>A0A1T4MQM7</accession>
<sequence length="161" mass="18665">MGETGMIVREATREDLYGITALWYELAVFHEQYGEQYRLAAGARENYFRYLNTLLADPTNFLILAEEHGEVLGFCHGMLLTRPPIFTITRLGFISELGVRASRRRQGIGQALLRAILEWFEKNGVELVEIANAQENEIARNFWSSQGFVPYMERRAFWLNR</sequence>
<dbReference type="Pfam" id="PF00583">
    <property type="entry name" value="Acetyltransf_1"/>
    <property type="match status" value="1"/>
</dbReference>
<gene>
    <name evidence="2" type="ORF">SAMN02745885_00659</name>
</gene>
<feature type="domain" description="N-acetyltransferase" evidence="1">
    <location>
        <begin position="6"/>
        <end position="161"/>
    </location>
</feature>
<reference evidence="3" key="1">
    <citation type="submission" date="2017-02" db="EMBL/GenBank/DDBJ databases">
        <authorList>
            <person name="Varghese N."/>
            <person name="Submissions S."/>
        </authorList>
    </citation>
    <scope>NUCLEOTIDE SEQUENCE [LARGE SCALE GENOMIC DNA]</scope>
    <source>
        <strain evidence="3">DSM 16521</strain>
    </source>
</reference>
<dbReference type="GO" id="GO:0005840">
    <property type="term" value="C:ribosome"/>
    <property type="evidence" value="ECO:0007669"/>
    <property type="project" value="UniProtKB-KW"/>
</dbReference>
<evidence type="ECO:0000313" key="2">
    <source>
        <dbReference type="EMBL" id="SJZ69094.1"/>
    </source>
</evidence>
<evidence type="ECO:0000313" key="3">
    <source>
        <dbReference type="Proteomes" id="UP000189933"/>
    </source>
</evidence>
<dbReference type="CDD" id="cd04301">
    <property type="entry name" value="NAT_SF"/>
    <property type="match status" value="1"/>
</dbReference>
<dbReference type="EMBL" id="FUXM01000005">
    <property type="protein sequence ID" value="SJZ69094.1"/>
    <property type="molecule type" value="Genomic_DNA"/>
</dbReference>
<name>A0A1T4MQM7_9FIRM</name>
<dbReference type="GO" id="GO:0016747">
    <property type="term" value="F:acyltransferase activity, transferring groups other than amino-acyl groups"/>
    <property type="evidence" value="ECO:0007669"/>
    <property type="project" value="InterPro"/>
</dbReference>
<dbReference type="Gene3D" id="3.40.630.30">
    <property type="match status" value="1"/>
</dbReference>
<dbReference type="PANTHER" id="PTHR43072:SF60">
    <property type="entry name" value="L-2,4-DIAMINOBUTYRIC ACID ACETYLTRANSFERASE"/>
    <property type="match status" value="1"/>
</dbReference>
<keyword evidence="3" id="KW-1185">Reference proteome</keyword>
<dbReference type="SUPFAM" id="SSF55729">
    <property type="entry name" value="Acyl-CoA N-acyltransferases (Nat)"/>
    <property type="match status" value="1"/>
</dbReference>
<proteinExistence type="predicted"/>
<keyword evidence="2" id="KW-0687">Ribonucleoprotein</keyword>
<dbReference type="PANTHER" id="PTHR43072">
    <property type="entry name" value="N-ACETYLTRANSFERASE"/>
    <property type="match status" value="1"/>
</dbReference>